<dbReference type="RefSeq" id="WP_311346553.1">
    <property type="nucleotide sequence ID" value="NZ_JAVREI010000015.1"/>
</dbReference>
<feature type="compositionally biased region" description="Basic and acidic residues" evidence="2">
    <location>
        <begin position="263"/>
        <end position="311"/>
    </location>
</feature>
<evidence type="ECO:0008006" key="5">
    <source>
        <dbReference type="Google" id="ProtNLM"/>
    </source>
</evidence>
<name>A0ABU2KC35_9ACTN</name>
<protein>
    <recommendedName>
        <fullName evidence="5">DivIVA protein</fullName>
    </recommendedName>
</protein>
<proteinExistence type="predicted"/>
<dbReference type="EMBL" id="JAVREI010000015">
    <property type="protein sequence ID" value="MDT0277750.1"/>
    <property type="molecule type" value="Genomic_DNA"/>
</dbReference>
<comment type="caution">
    <text evidence="3">The sequence shown here is derived from an EMBL/GenBank/DDBJ whole genome shotgun (WGS) entry which is preliminary data.</text>
</comment>
<dbReference type="Proteomes" id="UP001183222">
    <property type="component" value="Unassembled WGS sequence"/>
</dbReference>
<keyword evidence="1" id="KW-0175">Coiled coil</keyword>
<accession>A0ABU2KC35</accession>
<feature type="region of interest" description="Disordered" evidence="2">
    <location>
        <begin position="261"/>
        <end position="412"/>
    </location>
</feature>
<evidence type="ECO:0000313" key="3">
    <source>
        <dbReference type="EMBL" id="MDT0277750.1"/>
    </source>
</evidence>
<feature type="compositionally biased region" description="Low complexity" evidence="2">
    <location>
        <begin position="385"/>
        <end position="401"/>
    </location>
</feature>
<keyword evidence="4" id="KW-1185">Reference proteome</keyword>
<evidence type="ECO:0000256" key="1">
    <source>
        <dbReference type="SAM" id="Coils"/>
    </source>
</evidence>
<feature type="compositionally biased region" description="Low complexity" evidence="2">
    <location>
        <begin position="317"/>
        <end position="355"/>
    </location>
</feature>
<gene>
    <name evidence="3" type="ORF">RM425_17765</name>
</gene>
<evidence type="ECO:0000256" key="2">
    <source>
        <dbReference type="SAM" id="MobiDB-lite"/>
    </source>
</evidence>
<reference evidence="4" key="1">
    <citation type="submission" date="2023-07" db="EMBL/GenBank/DDBJ databases">
        <title>30 novel species of actinomycetes from the DSMZ collection.</title>
        <authorList>
            <person name="Nouioui I."/>
        </authorList>
    </citation>
    <scope>NUCLEOTIDE SEQUENCE [LARGE SCALE GENOMIC DNA]</scope>
    <source>
        <strain evidence="4">DSM 46792</strain>
    </source>
</reference>
<sequence length="412" mass="45136">MSDPRHELPMHEAQHSFDVVLRGYDRSQVADTIERLEADFRIALADRDAAVARTADLAGQLSAMHGEIESLRRKAATASAPTFENISERIQHMLQLAEEEAGEIRRAAELDAQAVREQTDAEERALLERHAAGQAEVERMIAEARQAAEQIMQKAQLRADELVAKAQERVARLDAESQARRAKVEEDFDIAQRARRAEAARAEEERERISTQAARQRVAAAEQHAAQLVADAEARAEAIRGVRDELTSRLVQARRLLDNLPDLGDRAEQPAPRATERPEQARPEQPRTEQPRTEPAPRPEPARTGTERPEAIRTAAEQRPQPTPRVTQPAPQPAPAAEQSTEPAQPAPAASPVSRGDGESAAVRQPTRAETPNTRQLPLPPRPSQTPAGATTAPAGGPSTQSIDQPVRQGRS</sequence>
<organism evidence="3 4">
    <name type="scientific">Blastococcus goldschmidtiae</name>
    <dbReference type="NCBI Taxonomy" id="3075546"/>
    <lineage>
        <taxon>Bacteria</taxon>
        <taxon>Bacillati</taxon>
        <taxon>Actinomycetota</taxon>
        <taxon>Actinomycetes</taxon>
        <taxon>Geodermatophilales</taxon>
        <taxon>Geodermatophilaceae</taxon>
        <taxon>Blastococcus</taxon>
    </lineage>
</organism>
<evidence type="ECO:0000313" key="4">
    <source>
        <dbReference type="Proteomes" id="UP001183222"/>
    </source>
</evidence>
<feature type="coiled-coil region" evidence="1">
    <location>
        <begin position="134"/>
        <end position="165"/>
    </location>
</feature>